<evidence type="ECO:0000313" key="1">
    <source>
        <dbReference type="EMBL" id="CAG8621007.1"/>
    </source>
</evidence>
<accession>A0ACA9N0A4</accession>
<name>A0ACA9N0A4_9GLOM</name>
<keyword evidence="2" id="KW-1185">Reference proteome</keyword>
<protein>
    <submittedName>
        <fullName evidence="1">19495_t:CDS:1</fullName>
    </submittedName>
</protein>
<feature type="non-terminal residue" evidence="1">
    <location>
        <position position="1"/>
    </location>
</feature>
<reference evidence="1" key="1">
    <citation type="submission" date="2021-06" db="EMBL/GenBank/DDBJ databases">
        <authorList>
            <person name="Kallberg Y."/>
            <person name="Tangrot J."/>
            <person name="Rosling A."/>
        </authorList>
    </citation>
    <scope>NUCLEOTIDE SEQUENCE</scope>
    <source>
        <strain evidence="1">MA461A</strain>
    </source>
</reference>
<comment type="caution">
    <text evidence="1">The sequence shown here is derived from an EMBL/GenBank/DDBJ whole genome shotgun (WGS) entry which is preliminary data.</text>
</comment>
<dbReference type="EMBL" id="CAJVQC010010826">
    <property type="protein sequence ID" value="CAG8621007.1"/>
    <property type="molecule type" value="Genomic_DNA"/>
</dbReference>
<dbReference type="Proteomes" id="UP000789920">
    <property type="component" value="Unassembled WGS sequence"/>
</dbReference>
<organism evidence="1 2">
    <name type="scientific">Racocetra persica</name>
    <dbReference type="NCBI Taxonomy" id="160502"/>
    <lineage>
        <taxon>Eukaryota</taxon>
        <taxon>Fungi</taxon>
        <taxon>Fungi incertae sedis</taxon>
        <taxon>Mucoromycota</taxon>
        <taxon>Glomeromycotina</taxon>
        <taxon>Glomeromycetes</taxon>
        <taxon>Diversisporales</taxon>
        <taxon>Gigasporaceae</taxon>
        <taxon>Racocetra</taxon>
    </lineage>
</organism>
<proteinExistence type="predicted"/>
<feature type="non-terminal residue" evidence="1">
    <location>
        <position position="197"/>
    </location>
</feature>
<gene>
    <name evidence="1" type="ORF">RPERSI_LOCUS6714</name>
</gene>
<evidence type="ECO:0000313" key="2">
    <source>
        <dbReference type="Proteomes" id="UP000789920"/>
    </source>
</evidence>
<sequence>FGAINGFTSEIYELLHKTNVKQPFRITNKCNINTQMQSTVTQQNVFTLLVSKFQSRPNNSSVYGITANKAIRKMTQHTIDQYCIHDYLQNIEHWSSQEIENEAVLIEVFEFAYLDNDYKVTIHASSNYYGQAVFSNVCVEMDKSEQDNYLTDNGLCYAKILLIVRITSPKLNQKLELALVHWYDFAYPSDIHRHYFY</sequence>